<dbReference type="PANTHER" id="PTHR42756:SF1">
    <property type="entry name" value="TRANSCRIPTIONAL REPRESSOR OF EMRAB OPERON"/>
    <property type="match status" value="1"/>
</dbReference>
<feature type="domain" description="HTH marR-type" evidence="4">
    <location>
        <begin position="29"/>
        <end position="164"/>
    </location>
</feature>
<dbReference type="Proteomes" id="UP000270021">
    <property type="component" value="Chromosome"/>
</dbReference>
<dbReference type="AlphaFoldDB" id="A0A3Q8WV72"/>
<evidence type="ECO:0000259" key="4">
    <source>
        <dbReference type="PROSITE" id="PS50995"/>
    </source>
</evidence>
<dbReference type="GO" id="GO:0003700">
    <property type="term" value="F:DNA-binding transcription factor activity"/>
    <property type="evidence" value="ECO:0007669"/>
    <property type="project" value="InterPro"/>
</dbReference>
<proteinExistence type="predicted"/>
<dbReference type="PANTHER" id="PTHR42756">
    <property type="entry name" value="TRANSCRIPTIONAL REGULATOR, MARR"/>
    <property type="match status" value="1"/>
</dbReference>
<accession>A0A3Q8WV72</accession>
<dbReference type="RefSeq" id="WP_126041634.1">
    <property type="nucleotide sequence ID" value="NZ_CP034438.1"/>
</dbReference>
<dbReference type="EMBL" id="CP034438">
    <property type="protein sequence ID" value="AZN30675.1"/>
    <property type="molecule type" value="Genomic_DNA"/>
</dbReference>
<evidence type="ECO:0000313" key="6">
    <source>
        <dbReference type="Proteomes" id="UP000270021"/>
    </source>
</evidence>
<dbReference type="InterPro" id="IPR036390">
    <property type="entry name" value="WH_DNA-bd_sf"/>
</dbReference>
<keyword evidence="3" id="KW-0804">Transcription</keyword>
<evidence type="ECO:0000313" key="5">
    <source>
        <dbReference type="EMBL" id="AZN30675.1"/>
    </source>
</evidence>
<dbReference type="GO" id="GO:0003677">
    <property type="term" value="F:DNA binding"/>
    <property type="evidence" value="ECO:0007669"/>
    <property type="project" value="UniProtKB-KW"/>
</dbReference>
<dbReference type="SUPFAM" id="SSF46785">
    <property type="entry name" value="Winged helix' DNA-binding domain"/>
    <property type="match status" value="1"/>
</dbReference>
<dbReference type="KEGG" id="fsl:EJO69_10445"/>
<keyword evidence="2" id="KW-0238">DNA-binding</keyword>
<dbReference type="SMART" id="SM00347">
    <property type="entry name" value="HTH_MARR"/>
    <property type="match status" value="1"/>
</dbReference>
<keyword evidence="6" id="KW-1185">Reference proteome</keyword>
<dbReference type="PRINTS" id="PR00598">
    <property type="entry name" value="HTHMARR"/>
</dbReference>
<dbReference type="InterPro" id="IPR036388">
    <property type="entry name" value="WH-like_DNA-bd_sf"/>
</dbReference>
<evidence type="ECO:0000256" key="2">
    <source>
        <dbReference type="ARBA" id="ARBA00023125"/>
    </source>
</evidence>
<dbReference type="OrthoDB" id="3237509at2"/>
<organism evidence="5 6">
    <name type="scientific">Flaviflexus salsibiostraticola</name>
    <dbReference type="NCBI Taxonomy" id="1282737"/>
    <lineage>
        <taxon>Bacteria</taxon>
        <taxon>Bacillati</taxon>
        <taxon>Actinomycetota</taxon>
        <taxon>Actinomycetes</taxon>
        <taxon>Actinomycetales</taxon>
        <taxon>Actinomycetaceae</taxon>
        <taxon>Flaviflexus</taxon>
    </lineage>
</organism>
<name>A0A3Q8WV72_9ACTO</name>
<dbReference type="Gene3D" id="1.10.10.10">
    <property type="entry name" value="Winged helix-like DNA-binding domain superfamily/Winged helix DNA-binding domain"/>
    <property type="match status" value="1"/>
</dbReference>
<protein>
    <submittedName>
        <fullName evidence="5">MarR family transcriptional regulator</fullName>
    </submittedName>
</protein>
<dbReference type="InterPro" id="IPR000835">
    <property type="entry name" value="HTH_MarR-typ"/>
</dbReference>
<evidence type="ECO:0000256" key="1">
    <source>
        <dbReference type="ARBA" id="ARBA00023015"/>
    </source>
</evidence>
<sequence>MSTGEYRSDEVDEIVAAWRRERGDLDSSPLEIFSRLLRLNRHLEKFRREAFAAHGLDVWEFEMLSLLRRQGEPFQAQPSQFMNQLLVPSGTLTHRINSMVERGHAKRLQDERDRRIKYVQATDLGIAKSDRAMEDLLRSEAAMLAHISDEDKATVSRILREMLLPFSGADDR</sequence>
<gene>
    <name evidence="5" type="ORF">EJO69_10445</name>
</gene>
<keyword evidence="1" id="KW-0805">Transcription regulation</keyword>
<evidence type="ECO:0000256" key="3">
    <source>
        <dbReference type="ARBA" id="ARBA00023163"/>
    </source>
</evidence>
<dbReference type="PROSITE" id="PS50995">
    <property type="entry name" value="HTH_MARR_2"/>
    <property type="match status" value="1"/>
</dbReference>
<reference evidence="5 6" key="1">
    <citation type="submission" date="2018-12" db="EMBL/GenBank/DDBJ databases">
        <title>Complete genome sequence of Flaviflexus salsibiostraticola KCTC 33148.</title>
        <authorList>
            <person name="Bae J.-W."/>
        </authorList>
    </citation>
    <scope>NUCLEOTIDE SEQUENCE [LARGE SCALE GENOMIC DNA]</scope>
    <source>
        <strain evidence="5 6">KCTC 33148</strain>
    </source>
</reference>